<evidence type="ECO:0000313" key="3">
    <source>
        <dbReference type="Proteomes" id="UP000298438"/>
    </source>
</evidence>
<feature type="signal peptide" evidence="1">
    <location>
        <begin position="1"/>
        <end position="19"/>
    </location>
</feature>
<comment type="caution">
    <text evidence="2">The sequence shown here is derived from an EMBL/GenBank/DDBJ whole genome shotgun (WGS) entry which is preliminary data.</text>
</comment>
<dbReference type="AlphaFoldDB" id="A0A4Y9STA8"/>
<dbReference type="EMBL" id="SPVF01000010">
    <property type="protein sequence ID" value="TFW30022.1"/>
    <property type="molecule type" value="Genomic_DNA"/>
</dbReference>
<dbReference type="RefSeq" id="WP_135205334.1">
    <property type="nucleotide sequence ID" value="NZ_SPVF01000010.1"/>
</dbReference>
<keyword evidence="1" id="KW-0732">Signal</keyword>
<proteinExistence type="predicted"/>
<evidence type="ECO:0000313" key="2">
    <source>
        <dbReference type="EMBL" id="TFW30022.1"/>
    </source>
</evidence>
<evidence type="ECO:0000256" key="1">
    <source>
        <dbReference type="SAM" id="SignalP"/>
    </source>
</evidence>
<keyword evidence="3" id="KW-1185">Reference proteome</keyword>
<name>A0A4Y9STA8_9BURK</name>
<accession>A0A4Y9STA8</accession>
<dbReference type="Proteomes" id="UP000298438">
    <property type="component" value="Unassembled WGS sequence"/>
</dbReference>
<gene>
    <name evidence="2" type="ORF">E4L96_00760</name>
</gene>
<organism evidence="2 3">
    <name type="scientific">Zemynaea arenosa</name>
    <dbReference type="NCBI Taxonomy" id="2561931"/>
    <lineage>
        <taxon>Bacteria</taxon>
        <taxon>Pseudomonadati</taxon>
        <taxon>Pseudomonadota</taxon>
        <taxon>Betaproteobacteria</taxon>
        <taxon>Burkholderiales</taxon>
        <taxon>Oxalobacteraceae</taxon>
        <taxon>Telluria group</taxon>
        <taxon>Zemynaea</taxon>
    </lineage>
</organism>
<protein>
    <submittedName>
        <fullName evidence="2">Uncharacterized protein</fullName>
    </submittedName>
</protein>
<dbReference type="OrthoDB" id="8703429at2"/>
<reference evidence="2 3" key="1">
    <citation type="submission" date="2019-03" db="EMBL/GenBank/DDBJ databases">
        <title>Draft Genome Sequence of Massilia arenosa sp. nov., a Novel Massilia Species Isolated from a Sandy-loam Maize Soil.</title>
        <authorList>
            <person name="Raths R."/>
            <person name="Peta V."/>
            <person name="Bucking H."/>
        </authorList>
    </citation>
    <scope>NUCLEOTIDE SEQUENCE [LARGE SCALE GENOMIC DNA]</scope>
    <source>
        <strain evidence="2 3">MC02</strain>
    </source>
</reference>
<sequence>MKRLLGLLIPAFVVTGAAAGDPVAEIDYWTQGYDGRELAAPMDRCLQPTIPEISRTNRDIKKVVASFTRWNECYQRVVKDLDPSRHPVTHVPSAVLNEMNDDQYQAAARHMDEVYARAVRAIGARADPVVQRFTQWRTRTEAFVTQAEIEREVDLKYYLYRRGH</sequence>
<feature type="chain" id="PRO_5021483769" evidence="1">
    <location>
        <begin position="20"/>
        <end position="164"/>
    </location>
</feature>